<feature type="compositionally biased region" description="Gly residues" evidence="1">
    <location>
        <begin position="238"/>
        <end position="251"/>
    </location>
</feature>
<feature type="compositionally biased region" description="Pro residues" evidence="1">
    <location>
        <begin position="45"/>
        <end position="54"/>
    </location>
</feature>
<evidence type="ECO:0000256" key="1">
    <source>
        <dbReference type="SAM" id="MobiDB-lite"/>
    </source>
</evidence>
<feature type="region of interest" description="Disordered" evidence="1">
    <location>
        <begin position="229"/>
        <end position="385"/>
    </location>
</feature>
<organism evidence="2 3">
    <name type="scientific">Ramalina farinacea</name>
    <dbReference type="NCBI Taxonomy" id="258253"/>
    <lineage>
        <taxon>Eukaryota</taxon>
        <taxon>Fungi</taxon>
        <taxon>Dikarya</taxon>
        <taxon>Ascomycota</taxon>
        <taxon>Pezizomycotina</taxon>
        <taxon>Lecanoromycetes</taxon>
        <taxon>OSLEUM clade</taxon>
        <taxon>Lecanoromycetidae</taxon>
        <taxon>Lecanorales</taxon>
        <taxon>Lecanorineae</taxon>
        <taxon>Ramalinaceae</taxon>
        <taxon>Ramalina</taxon>
    </lineage>
</organism>
<feature type="compositionally biased region" description="Low complexity" evidence="1">
    <location>
        <begin position="55"/>
        <end position="68"/>
    </location>
</feature>
<keyword evidence="3" id="KW-1185">Reference proteome</keyword>
<feature type="compositionally biased region" description="Low complexity" evidence="1">
    <location>
        <begin position="285"/>
        <end position="297"/>
    </location>
</feature>
<name>A0AA43QHA6_9LECA</name>
<feature type="compositionally biased region" description="Low complexity" evidence="1">
    <location>
        <begin position="76"/>
        <end position="90"/>
    </location>
</feature>
<evidence type="ECO:0000313" key="3">
    <source>
        <dbReference type="Proteomes" id="UP001161017"/>
    </source>
</evidence>
<feature type="compositionally biased region" description="Low complexity" evidence="1">
    <location>
        <begin position="172"/>
        <end position="191"/>
    </location>
</feature>
<dbReference type="AlphaFoldDB" id="A0AA43QHA6"/>
<feature type="region of interest" description="Disordered" evidence="1">
    <location>
        <begin position="164"/>
        <end position="191"/>
    </location>
</feature>
<feature type="compositionally biased region" description="Low complexity" evidence="1">
    <location>
        <begin position="104"/>
        <end position="125"/>
    </location>
</feature>
<proteinExistence type="predicted"/>
<feature type="compositionally biased region" description="Basic and acidic residues" evidence="1">
    <location>
        <begin position="368"/>
        <end position="385"/>
    </location>
</feature>
<dbReference type="Proteomes" id="UP001161017">
    <property type="component" value="Unassembled WGS sequence"/>
</dbReference>
<feature type="region of interest" description="Disordered" evidence="1">
    <location>
        <begin position="1"/>
        <end position="127"/>
    </location>
</feature>
<comment type="caution">
    <text evidence="2">The sequence shown here is derived from an EMBL/GenBank/DDBJ whole genome shotgun (WGS) entry which is preliminary data.</text>
</comment>
<reference evidence="2" key="1">
    <citation type="journal article" date="2023" name="Genome Biol. Evol.">
        <title>First Whole Genome Sequence and Flow Cytometry Genome Size Data for the Lichen-Forming Fungus Ramalina farinacea (Ascomycota).</title>
        <authorList>
            <person name="Llewellyn T."/>
            <person name="Mian S."/>
            <person name="Hill R."/>
            <person name="Leitch I.J."/>
            <person name="Gaya E."/>
        </authorList>
    </citation>
    <scope>NUCLEOTIDE SEQUENCE</scope>
    <source>
        <strain evidence="2">LIQ254RAFAR</strain>
    </source>
</reference>
<dbReference type="EMBL" id="JAPUFD010000002">
    <property type="protein sequence ID" value="MDI1485649.1"/>
    <property type="molecule type" value="Genomic_DNA"/>
</dbReference>
<accession>A0AA43QHA6</accession>
<feature type="compositionally biased region" description="Low complexity" evidence="1">
    <location>
        <begin position="1"/>
        <end position="12"/>
    </location>
</feature>
<gene>
    <name evidence="2" type="ORF">OHK93_003838</name>
</gene>
<protein>
    <submittedName>
        <fullName evidence="2">Uncharacterized protein</fullName>
    </submittedName>
</protein>
<sequence length="408" mass="42139">MNNHNNNPPSSSGYIAYQPPPTQTTTTTTHSAFPPRISSSNKTLPQPPPPPHPTSSPSSATTTTTTASGYNNPLFTSRRTPSQSTTTSTHSTHRALYPARHPSDVSSSRVSRTSSTRSSNPSPSSYVALMRKQKATVWCDRSQHEDPRTVAQKKAAKIRAAREISGPGALDSTGAGRTSTSGSFTGSGSLGVRSKIRHHGVTKASAVGGYSTANMVGGGVPMRLSANEVGDEGTYRGNPGGGGANNGGTGSGRHVRTSSAHSRDSRVISSSGGGGGGQYLTVDTQGSMGSRRMSQGSTPVSGGGGGRDSIPELSEEVEKPPPLPSKDSGEGAYWGPAGRRKSGLSEGDRENSFGKLGGMDAPVSASKVKPEGKSEDDLRRRGSVDERANTMGFIGGGRLFVANPDLSD</sequence>
<evidence type="ECO:0000313" key="2">
    <source>
        <dbReference type="EMBL" id="MDI1485649.1"/>
    </source>
</evidence>